<proteinExistence type="predicted"/>
<dbReference type="RefSeq" id="WP_104423190.1">
    <property type="nucleotide sequence ID" value="NZ_PTIY01000004.1"/>
</dbReference>
<accession>A0A2S6H4I6</accession>
<keyword evidence="2" id="KW-1185">Reference proteome</keyword>
<comment type="caution">
    <text evidence="1">The sequence shown here is derived from an EMBL/GenBank/DDBJ whole genome shotgun (WGS) entry which is preliminary data.</text>
</comment>
<gene>
    <name evidence="1" type="ORF">B0F88_104196</name>
</gene>
<dbReference type="OrthoDB" id="8248741at2"/>
<evidence type="ECO:0000313" key="2">
    <source>
        <dbReference type="Proteomes" id="UP000238071"/>
    </source>
</evidence>
<organism evidence="1 2">
    <name type="scientific">Methylobacter tundripaludum</name>
    <dbReference type="NCBI Taxonomy" id="173365"/>
    <lineage>
        <taxon>Bacteria</taxon>
        <taxon>Pseudomonadati</taxon>
        <taxon>Pseudomonadota</taxon>
        <taxon>Gammaproteobacteria</taxon>
        <taxon>Methylococcales</taxon>
        <taxon>Methylococcaceae</taxon>
        <taxon>Methylobacter</taxon>
    </lineage>
</organism>
<reference evidence="1 2" key="1">
    <citation type="submission" date="2018-02" db="EMBL/GenBank/DDBJ databases">
        <title>Subsurface microbial communities from deep shales in Ohio and West Virginia, USA.</title>
        <authorList>
            <person name="Wrighton K."/>
        </authorList>
    </citation>
    <scope>NUCLEOTIDE SEQUENCE [LARGE SCALE GENOMIC DNA]</scope>
    <source>
        <strain evidence="1 2">OWC-G53F</strain>
    </source>
</reference>
<sequence length="2645" mass="281561">MSNDLKSKITDSLSSGTTIDWDYKTIAAEQNIAGAVFPVTVKIGLEVDSPYLLSGVFSGQSLLALIPPSLLPLGSITLDSVVFDLFTANETIGGIHGYLSLGAGGTGLTWNIATVGTNEFAVNLSGLSVSWITPQNPAASFLTVSAFGFVKIGAFNLEVVVSFPEAEVQIFQPPSENLNLGAFFSHFGLTSVEFLDSLVLENFNLVVDGSSKSVELFADIEVVQTASASSGENALTLIRGVDSSPAVLGIAGLAVQFSAAGGAVNASLLGELLCLGKLALSAKVAIDTGTGTWTFDGYLDIQKTWNNLNPGVKPPKTYSITLPYLADIFVSGASSYIPSALNDFSIAALSVDYTYVKGGDNSAYAFNGVFDGNWTLDSAGEISAELQITLGSSQNKVSADFEMDGFEFTLSCDLTKTTKEISASISDEIDGQQLAASGTYTDNAAASPPNKTATFTITSLPSLGALMAWFVAKVTDNPFFILPAPWFGLLNDISFDSVLSDVTFEIEIVPPHDAITNTQKIVSCTLTPSNTIFGVTITGITLKYDSAQKAQGNSGLSFAIAYSGTIPFLTQNPISWDPVNEQPPAVPGKGASIIDIELLALGQHIEFNDNPTPAWPSTYTVPPTTVEQAVADLGYAISQLSGTSSPAMAFAKDGGWLVGAYAKFLGQADVQFIFDDPRMYGLMVNVATGKNATLNKLAGLYAEILYRKVSETVGEYEGFLTLPTKIRTMQFGNAFVTLPSISVSIYTNGDFSFNIGFPYNLDFSHSFSVTADSFTGAGGFYFAKLNGLHPKALPDATNGNFNPITEIGVGLRVGRGIAFHKGPLSASASIVLEALFQGIFAKFTPSIGGEDYEYYDICAAVEIVGHIQGSINFAIIQASLNVTAFIRADATLIAYQPCHVSVTASIDVAITVSIDLGLFTIHIHCHFSTTFHTQATLSSLQQGSAPWIVVHHQPSPPRLPEMAFLMESLPAAPAALLSLKNHAAPMAPPPRVTWQPLTASSSKALNIDILPQPTSTGTGDWYYVCQFAMNLEEAGNDSYQNFVEGLLVWALYATTNPASPSAYSDVVGTGSGTSTPITLANIKAFTKALNNKPITAANPYNYSSVAPTLADVQALFYQATANTALFDITIKEPAAPSSGSQYKAVFFPILPGTTVTLTSSKELTQTAPTPEPVPPAADIITNQQNIFIEFIMLTVSNAMDKAEELGVFASDGTSTIYDVITALEAKPSGTPTPQPYYDSIAGLTTRFMLHGTRYNGEALYVATGQQMPITFNVPSGSKANPSATTPALSISMNVNCPDAASWGTTFSPLFMCSSTAANSSLIRQPSDFVGTGAPTLDTAEFASSGLMPLAHPPENKQYQLKVGIDTGASSSLWHFPVSLINGLSSGSVLPANCSLNAATINLQTGVVDGTGTAPSAPANCYVTTVEFKIKKIPLPTAKGQKIAYLKNTYQLGQVNPLGLVRLERLINDIATANPIYNLQLSYVSNGEAVLTTIGGDVLFILQSDFSTEISSTVPANNTSPDFVYKLWTGGVTNTGGDYLYWDGVPDTLFDTNGVAEISLVVTLTGITAYTTGVLLSEPTSTYSGANKTSNLYIEDSGEQVVRAYFDPGKVPMRVTRNVPAPQNPVPFASTLNHTYNLLNASFGGVATTISPKNKSKTDINTWYYDHVFSPVTPFVPDGSGTPPTSMNPYQDIVSQTVPTFTLIPVDLFGNEWSAITPATVPTGAMLYTDPVISLKQLPYLHIDYSFDAQGNIDLNFDFDFEGYGSEAGQAPLAHQKADLWAYAKAIYQLSDPATTATVSTSFATNVDSNKVKSGIQTNLGAIYKALDTNAPLSTPLSPVAVVVTAASINPNTYFALNVNLTLERTQYVDPAFSVDPRITSSVMTASPHSLVNKGTDTSPNYQNDLKPFATAFETAYATENMKIAVGAIDRKGAAPNAHQVWVVRYGASGDIDISFVTTGSTPVYYCYSPKPLSNKLLSRANIPVATVSGGVTTPSTATATNVDLDAEMQAFLKALDTMFTPEMMTPAAIINPGAISKLAGHKKTIVSNLINYVTYSPGSGSGIKAALAAAREMYRQECLKELGNFYKMDAVAVLETSANSGFTSTINFLGTPVPSKVTKAEATLTTGKAAVPISNGQSYMALGIFPKQLSKHSTYTADLSFKLTALEHDIEQITINEDGSSAIYNAGSWFKFVNEPDPIDIGSIAVPMPLRAFPTPPRLGRLYADDLANVDKPVTDQNEEMMYAKAWSLNGEYSHSYVAQDSLGLEVSINKGISDQSEPQPVTPPSSPDLLDALVQFRTVYPSLKGTLDTLSTTQSPSKGQSPLSDAIEHFAKLVKHVANYSWPTAGGATPAVNYLKSSFKVTEKADKTSGDWTVTVESTDSSNSLGFVPQLKISGYTSSVDGTPADSTQSVTYIYSPDSEVTTNSPESIEERTVVVAPAQSLIPSWPFAKSATNIPFNILTHQDGIIAMKVMRNMSLAQEFHYETSEVSYKSILYPLLVTDAPIDIGALSGTGDSSLTGRLTNLFNALLMDYSTDAKQTIGQFQVVVTFNYLSNSSSAFAIKPVSVPVMMRVPTDFTNDSYIGDMESAITSWITANYGSFSNLTNNSNLIDAYFNFDISLFSGSSKSGNPILRIQKAQLKCSDM</sequence>
<dbReference type="Proteomes" id="UP000238071">
    <property type="component" value="Unassembled WGS sequence"/>
</dbReference>
<protein>
    <submittedName>
        <fullName evidence="1">Uncharacterized protein</fullName>
    </submittedName>
</protein>
<name>A0A2S6H4I6_9GAMM</name>
<evidence type="ECO:0000313" key="1">
    <source>
        <dbReference type="EMBL" id="PPK72402.1"/>
    </source>
</evidence>
<dbReference type="EMBL" id="PTIY01000004">
    <property type="protein sequence ID" value="PPK72402.1"/>
    <property type="molecule type" value="Genomic_DNA"/>
</dbReference>